<dbReference type="EMBL" id="WSEL01000009">
    <property type="protein sequence ID" value="MVQ32036.1"/>
    <property type="molecule type" value="Genomic_DNA"/>
</dbReference>
<feature type="signal peptide" evidence="1">
    <location>
        <begin position="1"/>
        <end position="27"/>
    </location>
</feature>
<evidence type="ECO:0000313" key="3">
    <source>
        <dbReference type="Proteomes" id="UP000469385"/>
    </source>
</evidence>
<dbReference type="GO" id="GO:0016788">
    <property type="term" value="F:hydrolase activity, acting on ester bonds"/>
    <property type="evidence" value="ECO:0007669"/>
    <property type="project" value="UniProtKB-ARBA"/>
</dbReference>
<comment type="caution">
    <text evidence="2">The sequence shown here is derived from an EMBL/GenBank/DDBJ whole genome shotgun (WGS) entry which is preliminary data.</text>
</comment>
<dbReference type="InterPro" id="IPR036514">
    <property type="entry name" value="SGNH_hydro_sf"/>
</dbReference>
<sequence length="272" mass="30050">MTTSRPLRRLLALLPLLAAFAFPAAQAQTAPKRTDPGARPEAILWVGNSFFYYNNSMHGHFNQLAASLNEKPAVRGTSVTVSGSGLDWHDMESLVRPNGLGRYSFVGDNEIRFNPPGRQYDTVVMMDCSQCPIHPQLQQAFHDTVKKDAEILRKQGIRPVLFMSWAYKDKPEMTQQLSDAYTRAGNDNDLLVVPAGLAFAKAIARKPDLELYQADKRHPSLAGTYLASCATYAALFRKSPVGATYTAGLPPETAKLLQQAAWDAAQDYFTAR</sequence>
<proteinExistence type="predicted"/>
<reference evidence="2 3" key="1">
    <citation type="submission" date="2019-12" db="EMBL/GenBank/DDBJ databases">
        <authorList>
            <person name="Huq M.A."/>
        </authorList>
    </citation>
    <scope>NUCLEOTIDE SEQUENCE [LARGE SCALE GENOMIC DNA]</scope>
    <source>
        <strain evidence="2 3">MAH-25</strain>
    </source>
</reference>
<accession>A0A6N8J1I5</accession>
<protein>
    <recommendedName>
        <fullName evidence="4">SGNH/GDSL hydrolase family protein</fullName>
    </recommendedName>
</protein>
<evidence type="ECO:0008006" key="4">
    <source>
        <dbReference type="Google" id="ProtNLM"/>
    </source>
</evidence>
<keyword evidence="1" id="KW-0732">Signal</keyword>
<evidence type="ECO:0000313" key="2">
    <source>
        <dbReference type="EMBL" id="MVQ32036.1"/>
    </source>
</evidence>
<evidence type="ECO:0000256" key="1">
    <source>
        <dbReference type="SAM" id="SignalP"/>
    </source>
</evidence>
<organism evidence="2 3">
    <name type="scientific">Ramlibacter pinisoli</name>
    <dbReference type="NCBI Taxonomy" id="2682844"/>
    <lineage>
        <taxon>Bacteria</taxon>
        <taxon>Pseudomonadati</taxon>
        <taxon>Pseudomonadota</taxon>
        <taxon>Betaproteobacteria</taxon>
        <taxon>Burkholderiales</taxon>
        <taxon>Comamonadaceae</taxon>
        <taxon>Ramlibacter</taxon>
    </lineage>
</organism>
<dbReference type="Proteomes" id="UP000469385">
    <property type="component" value="Unassembled WGS sequence"/>
</dbReference>
<dbReference type="Gene3D" id="3.40.50.1110">
    <property type="entry name" value="SGNH hydrolase"/>
    <property type="match status" value="1"/>
</dbReference>
<keyword evidence="3" id="KW-1185">Reference proteome</keyword>
<gene>
    <name evidence="2" type="ORF">GON04_21430</name>
</gene>
<dbReference type="RefSeq" id="WP_157400030.1">
    <property type="nucleotide sequence ID" value="NZ_WSEL01000009.1"/>
</dbReference>
<dbReference type="SUPFAM" id="SSF52266">
    <property type="entry name" value="SGNH hydrolase"/>
    <property type="match status" value="1"/>
</dbReference>
<feature type="chain" id="PRO_5026879843" description="SGNH/GDSL hydrolase family protein" evidence="1">
    <location>
        <begin position="28"/>
        <end position="272"/>
    </location>
</feature>
<name>A0A6N8J1I5_9BURK</name>
<dbReference type="AlphaFoldDB" id="A0A6N8J1I5"/>